<dbReference type="EMBL" id="CP017755">
    <property type="protein sequence ID" value="AOZ10619.1"/>
    <property type="molecule type" value="Genomic_DNA"/>
</dbReference>
<feature type="signal peptide" evidence="1">
    <location>
        <begin position="1"/>
        <end position="26"/>
    </location>
</feature>
<gene>
    <name evidence="3" type="ORF">BKK80_34350</name>
</gene>
<evidence type="ECO:0000313" key="4">
    <source>
        <dbReference type="Proteomes" id="UP000177515"/>
    </source>
</evidence>
<keyword evidence="4" id="KW-1185">Reference proteome</keyword>
<proteinExistence type="predicted"/>
<dbReference type="InterPro" id="IPR025419">
    <property type="entry name" value="DUF4142"/>
</dbReference>
<sequence>MSKTLRKAMRLSIAVLAMAGAAGVHAVTAQEQEFLRKADQAGELEMQASRLAATHTQNVEVRRFADAMLHDHQMAAEELERLARRKGVALPAGPTPETEHALARLESLQQADFDREYADTIGVKAHHEAVALFRQATKDSRDKDVQAFAVKTLPALERHLQMAERLTSDTRP</sequence>
<dbReference type="PANTHER" id="PTHR38593">
    <property type="entry name" value="BLR2558 PROTEIN"/>
    <property type="match status" value="1"/>
</dbReference>
<feature type="chain" id="PRO_5045901532" description="DUF4142 domain-containing protein" evidence="1">
    <location>
        <begin position="27"/>
        <end position="172"/>
    </location>
</feature>
<dbReference type="Gene3D" id="1.20.1260.10">
    <property type="match status" value="1"/>
</dbReference>
<dbReference type="Proteomes" id="UP000177515">
    <property type="component" value="Chromosome 2"/>
</dbReference>
<dbReference type="Pfam" id="PF13628">
    <property type="entry name" value="DUF4142"/>
    <property type="match status" value="1"/>
</dbReference>
<accession>A0ABM6FFC9</accession>
<evidence type="ECO:0000313" key="3">
    <source>
        <dbReference type="EMBL" id="AOZ10619.1"/>
    </source>
</evidence>
<reference evidence="3 4" key="1">
    <citation type="submission" date="2016-10" db="EMBL/GenBank/DDBJ databases">
        <title>Complete genome sequences of three Cupriavidus strains isolated from various Malaysian environments.</title>
        <authorList>
            <person name="Abdullah A.A.-A."/>
            <person name="Shafie N.A.H."/>
            <person name="Lau N.S."/>
        </authorList>
    </citation>
    <scope>NUCLEOTIDE SEQUENCE [LARGE SCALE GENOMIC DNA]</scope>
    <source>
        <strain evidence="3 4">USMAA1020</strain>
    </source>
</reference>
<feature type="domain" description="DUF4142" evidence="2">
    <location>
        <begin position="30"/>
        <end position="166"/>
    </location>
</feature>
<protein>
    <recommendedName>
        <fullName evidence="2">DUF4142 domain-containing protein</fullName>
    </recommendedName>
</protein>
<evidence type="ECO:0000259" key="2">
    <source>
        <dbReference type="Pfam" id="PF13628"/>
    </source>
</evidence>
<organism evidence="3 4">
    <name type="scientific">Cupriavidus malaysiensis</name>
    <dbReference type="NCBI Taxonomy" id="367825"/>
    <lineage>
        <taxon>Bacteria</taxon>
        <taxon>Pseudomonadati</taxon>
        <taxon>Pseudomonadota</taxon>
        <taxon>Betaproteobacteria</taxon>
        <taxon>Burkholderiales</taxon>
        <taxon>Burkholderiaceae</taxon>
        <taxon>Cupriavidus</taxon>
    </lineage>
</organism>
<name>A0ABM6FFC9_9BURK</name>
<keyword evidence="1" id="KW-0732">Signal</keyword>
<evidence type="ECO:0000256" key="1">
    <source>
        <dbReference type="SAM" id="SignalP"/>
    </source>
</evidence>
<dbReference type="InterPro" id="IPR012347">
    <property type="entry name" value="Ferritin-like"/>
</dbReference>
<dbReference type="PANTHER" id="PTHR38593:SF1">
    <property type="entry name" value="BLR2558 PROTEIN"/>
    <property type="match status" value="1"/>
</dbReference>